<protein>
    <recommendedName>
        <fullName evidence="1">Outer membrane protein beta-barrel domain-containing protein</fullName>
    </recommendedName>
</protein>
<reference evidence="2" key="1">
    <citation type="submission" date="2019-08" db="EMBL/GenBank/DDBJ databases">
        <authorList>
            <person name="Kucharzyk K."/>
            <person name="Murdoch R.W."/>
            <person name="Higgins S."/>
            <person name="Loffler F."/>
        </authorList>
    </citation>
    <scope>NUCLEOTIDE SEQUENCE</scope>
</reference>
<comment type="caution">
    <text evidence="2">The sequence shown here is derived from an EMBL/GenBank/DDBJ whole genome shotgun (WGS) entry which is preliminary data.</text>
</comment>
<dbReference type="InterPro" id="IPR025665">
    <property type="entry name" value="Beta-barrel_OMP_2"/>
</dbReference>
<name>A0A644TB00_9ZZZZ</name>
<dbReference type="AlphaFoldDB" id="A0A644TB00"/>
<proteinExistence type="predicted"/>
<gene>
    <name evidence="2" type="ORF">SDC9_08681</name>
</gene>
<organism evidence="2">
    <name type="scientific">bioreactor metagenome</name>
    <dbReference type="NCBI Taxonomy" id="1076179"/>
    <lineage>
        <taxon>unclassified sequences</taxon>
        <taxon>metagenomes</taxon>
        <taxon>ecological metagenomes</taxon>
    </lineage>
</organism>
<evidence type="ECO:0000313" key="2">
    <source>
        <dbReference type="EMBL" id="MPL63061.1"/>
    </source>
</evidence>
<dbReference type="Pfam" id="PF13568">
    <property type="entry name" value="OMP_b-brl_2"/>
    <property type="match status" value="1"/>
</dbReference>
<feature type="domain" description="Outer membrane protein beta-barrel" evidence="1">
    <location>
        <begin position="23"/>
        <end position="204"/>
    </location>
</feature>
<accession>A0A644TB00</accession>
<dbReference type="EMBL" id="VSSQ01000020">
    <property type="protein sequence ID" value="MPL63061.1"/>
    <property type="molecule type" value="Genomic_DNA"/>
</dbReference>
<evidence type="ECO:0000259" key="1">
    <source>
        <dbReference type="Pfam" id="PF13568"/>
    </source>
</evidence>
<sequence>MKMIQRALLIALMFLLVSAPAAFAQYKSIALGVKVAPNIGWLRTDAENYSSEGAVPGIAWGLITDFYFAENYAFSSGFNVNFHNAKISYPDIESFNIGVLNRQYRLKYIDIPMLIKMKTNDIGSFRFFGQIGLQPGVRIGSKAKDSFRSVTPPATVKRDWRTIDSQTNLFRISMVIGAGIEYPIDNSTSLVAGINFVNGLSDVLKGKNAVDNTVEHMAVPNAFEITFGIIF</sequence>